<keyword evidence="4" id="KW-0812">Transmembrane</keyword>
<gene>
    <name evidence="7" type="ORF">MPPM_2187</name>
</gene>
<dbReference type="InterPro" id="IPR004089">
    <property type="entry name" value="MCPsignal_dom"/>
</dbReference>
<dbReference type="Pfam" id="PF00015">
    <property type="entry name" value="MCPsignal"/>
    <property type="match status" value="1"/>
</dbReference>
<feature type="domain" description="HAMP" evidence="6">
    <location>
        <begin position="208"/>
        <end position="261"/>
    </location>
</feature>
<evidence type="ECO:0000256" key="4">
    <source>
        <dbReference type="SAM" id="Phobius"/>
    </source>
</evidence>
<evidence type="ECO:0000313" key="8">
    <source>
        <dbReference type="Proteomes" id="UP000218288"/>
    </source>
</evidence>
<dbReference type="AlphaFoldDB" id="A0A169QZB9"/>
<dbReference type="PROSITE" id="PS50111">
    <property type="entry name" value="CHEMOTAXIS_TRANSDUC_2"/>
    <property type="match status" value="1"/>
</dbReference>
<dbReference type="GO" id="GO:0004888">
    <property type="term" value="F:transmembrane signaling receptor activity"/>
    <property type="evidence" value="ECO:0007669"/>
    <property type="project" value="InterPro"/>
</dbReference>
<dbReference type="SMART" id="SM00304">
    <property type="entry name" value="HAMP"/>
    <property type="match status" value="1"/>
</dbReference>
<feature type="transmembrane region" description="Helical" evidence="4">
    <location>
        <begin position="187"/>
        <end position="208"/>
    </location>
</feature>
<protein>
    <submittedName>
        <fullName evidence="7">Methyl-accepting chemotaxis sensory transducer</fullName>
    </submittedName>
</protein>
<comment type="similarity">
    <text evidence="2">Belongs to the methyl-accepting chemotaxis (MCP) protein family.</text>
</comment>
<dbReference type="Proteomes" id="UP000218288">
    <property type="component" value="Chromosome"/>
</dbReference>
<dbReference type="SUPFAM" id="SSF58104">
    <property type="entry name" value="Methyl-accepting chemotaxis protein (MCP) signaling domain"/>
    <property type="match status" value="1"/>
</dbReference>
<keyword evidence="4" id="KW-0472">Membrane</keyword>
<dbReference type="GO" id="GO:0016020">
    <property type="term" value="C:membrane"/>
    <property type="evidence" value="ECO:0007669"/>
    <property type="project" value="InterPro"/>
</dbReference>
<dbReference type="RefSeq" id="WP_096485076.1">
    <property type="nucleotide sequence ID" value="NZ_AP014809.1"/>
</dbReference>
<dbReference type="EMBL" id="AP014809">
    <property type="protein sequence ID" value="BAU90792.1"/>
    <property type="molecule type" value="Genomic_DNA"/>
</dbReference>
<organism evidence="7 8">
    <name type="scientific">Methylorubrum populi</name>
    <dbReference type="NCBI Taxonomy" id="223967"/>
    <lineage>
        <taxon>Bacteria</taxon>
        <taxon>Pseudomonadati</taxon>
        <taxon>Pseudomonadota</taxon>
        <taxon>Alphaproteobacteria</taxon>
        <taxon>Hyphomicrobiales</taxon>
        <taxon>Methylobacteriaceae</taxon>
        <taxon>Methylorubrum</taxon>
    </lineage>
</organism>
<accession>A0A169QZB9</accession>
<keyword evidence="4" id="KW-1133">Transmembrane helix</keyword>
<dbReference type="InterPro" id="IPR024478">
    <property type="entry name" value="HlyB_4HB_MCP"/>
</dbReference>
<dbReference type="InterPro" id="IPR003660">
    <property type="entry name" value="HAMP_dom"/>
</dbReference>
<dbReference type="GO" id="GO:0007165">
    <property type="term" value="P:signal transduction"/>
    <property type="evidence" value="ECO:0007669"/>
    <property type="project" value="UniProtKB-KW"/>
</dbReference>
<evidence type="ECO:0000259" key="5">
    <source>
        <dbReference type="PROSITE" id="PS50111"/>
    </source>
</evidence>
<reference evidence="7 8" key="1">
    <citation type="journal article" date="2016" name="Genome Announc.">
        <title>Complete Genome Sequence of Methylobacterium populi P-1M, Isolated from Pink-Pigmented Household Biofilm.</title>
        <authorList>
            <person name="Morohoshi T."/>
            <person name="Ikeda T."/>
        </authorList>
    </citation>
    <scope>NUCLEOTIDE SEQUENCE [LARGE SCALE GENOMIC DNA]</scope>
    <source>
        <strain evidence="7 8">P-1M</strain>
    </source>
</reference>
<dbReference type="SMART" id="SM00283">
    <property type="entry name" value="MA"/>
    <property type="match status" value="1"/>
</dbReference>
<evidence type="ECO:0000256" key="3">
    <source>
        <dbReference type="PROSITE-ProRule" id="PRU00284"/>
    </source>
</evidence>
<dbReference type="PROSITE" id="PS50885">
    <property type="entry name" value="HAMP"/>
    <property type="match status" value="1"/>
</dbReference>
<name>A0A169QZB9_9HYPH</name>
<dbReference type="PRINTS" id="PR00260">
    <property type="entry name" value="CHEMTRNSDUCR"/>
</dbReference>
<dbReference type="GO" id="GO:0006935">
    <property type="term" value="P:chemotaxis"/>
    <property type="evidence" value="ECO:0007669"/>
    <property type="project" value="InterPro"/>
</dbReference>
<proteinExistence type="inferred from homology"/>
<dbReference type="Gene3D" id="6.10.340.10">
    <property type="match status" value="1"/>
</dbReference>
<evidence type="ECO:0000313" key="7">
    <source>
        <dbReference type="EMBL" id="BAU90792.1"/>
    </source>
</evidence>
<sequence>MKITLRNSLMGLFAIMLALSVTQGVVTLSKLDAIDAKTSELLDNAVPSMNEANAINALVIRTRLWQFRYMTAENEAAKTESVGKVAEFMRDRAAKVEAYRSLVASPEEQSAYDALRGKLDLLLSDWERLRAYPADRYEEAMAAFRGPMNTNYLAASASVRALIDINLAASRTAEAQVRQAQREASRMTMIMLAVSLLTAVGATAFSFLGVSRPIGRMSAAMRRLAGGDTASPIPYGHRRDEIGEMAAAVDVFRDNIIRTRALEEETALARASAEEQRKAGMRQMADRFEAAIGGIVATVSASATELRTTAQSMSANAEETAAQSVSVAAAAEEASANVQTVAAAAEELGASVNEIGRQVAGSADLAQSAVGEANGTGVLVQDLAQAASRIGDVVNLISSIAAQTNLLALNATIEAARAGAAGRGFAVVAAEVKELASQTAQATAEISSQITQIQGSTDQAVAAIGGIAGRIREISSVATAIASSVEQQGAATREIVINVGQAATGTGEVTSTIASVAGAAEETGAAASQMLASASALSQQADHLGAEVARFLATVRAA</sequence>
<dbReference type="OrthoDB" id="3289104at2"/>
<dbReference type="Pfam" id="PF00672">
    <property type="entry name" value="HAMP"/>
    <property type="match status" value="1"/>
</dbReference>
<feature type="domain" description="Methyl-accepting transducer" evidence="5">
    <location>
        <begin position="295"/>
        <end position="531"/>
    </location>
</feature>
<dbReference type="CDD" id="cd06225">
    <property type="entry name" value="HAMP"/>
    <property type="match status" value="1"/>
</dbReference>
<keyword evidence="1 3" id="KW-0807">Transducer</keyword>
<dbReference type="PANTHER" id="PTHR32089:SF112">
    <property type="entry name" value="LYSOZYME-LIKE PROTEIN-RELATED"/>
    <property type="match status" value="1"/>
</dbReference>
<evidence type="ECO:0000256" key="2">
    <source>
        <dbReference type="ARBA" id="ARBA00029447"/>
    </source>
</evidence>
<dbReference type="Gene3D" id="1.10.287.950">
    <property type="entry name" value="Methyl-accepting chemotaxis protein"/>
    <property type="match status" value="1"/>
</dbReference>
<dbReference type="PANTHER" id="PTHR32089">
    <property type="entry name" value="METHYL-ACCEPTING CHEMOTAXIS PROTEIN MCPB"/>
    <property type="match status" value="1"/>
</dbReference>
<dbReference type="Pfam" id="PF12729">
    <property type="entry name" value="4HB_MCP_1"/>
    <property type="match status" value="1"/>
</dbReference>
<dbReference type="InterPro" id="IPR004090">
    <property type="entry name" value="Chemotax_Me-accpt_rcpt"/>
</dbReference>
<evidence type="ECO:0000259" key="6">
    <source>
        <dbReference type="PROSITE" id="PS50885"/>
    </source>
</evidence>
<evidence type="ECO:0000256" key="1">
    <source>
        <dbReference type="ARBA" id="ARBA00023224"/>
    </source>
</evidence>